<evidence type="ECO:0000313" key="3">
    <source>
        <dbReference type="Proteomes" id="UP000799753"/>
    </source>
</evidence>
<evidence type="ECO:0000256" key="1">
    <source>
        <dbReference type="SAM" id="MobiDB-lite"/>
    </source>
</evidence>
<sequence>MPRMAYGCFEWQPQCFEKSPQLDGIIPASFPRARRPALIPPNCSLSAAETEDLVNTRIQQPPFPNPDPCLIKDIRPESPATSDVDLSLSEASSVYSGSSEATTLRDTSPTSDCDQAADTATFPPALRRRPEQRTAWLKARTQYARDRKLKYLSLNRAKDGAADTMKVEQPNSKPFVFDGPKRKHSTFVKELERKNHLEDHAGTPHISNLHTDDDVSVQLSVEELGVGGEVVAVDVESELLGEPAIDVEDEVVGEPTADTQIYLRYGEQMKTGYMSNGAGIVSYAW</sequence>
<gene>
    <name evidence="2" type="ORF">P280DRAFT_236112</name>
</gene>
<name>A0A6A6RHT3_9PLEO</name>
<feature type="region of interest" description="Disordered" evidence="1">
    <location>
        <begin position="97"/>
        <end position="118"/>
    </location>
</feature>
<keyword evidence="3" id="KW-1185">Reference proteome</keyword>
<reference evidence="2" key="1">
    <citation type="journal article" date="2020" name="Stud. Mycol.">
        <title>101 Dothideomycetes genomes: a test case for predicting lifestyles and emergence of pathogens.</title>
        <authorList>
            <person name="Haridas S."/>
            <person name="Albert R."/>
            <person name="Binder M."/>
            <person name="Bloem J."/>
            <person name="Labutti K."/>
            <person name="Salamov A."/>
            <person name="Andreopoulos B."/>
            <person name="Baker S."/>
            <person name="Barry K."/>
            <person name="Bills G."/>
            <person name="Bluhm B."/>
            <person name="Cannon C."/>
            <person name="Castanera R."/>
            <person name="Culley D."/>
            <person name="Daum C."/>
            <person name="Ezra D."/>
            <person name="Gonzalez J."/>
            <person name="Henrissat B."/>
            <person name="Kuo A."/>
            <person name="Liang C."/>
            <person name="Lipzen A."/>
            <person name="Lutzoni F."/>
            <person name="Magnuson J."/>
            <person name="Mondo S."/>
            <person name="Nolan M."/>
            <person name="Ohm R."/>
            <person name="Pangilinan J."/>
            <person name="Park H.-J."/>
            <person name="Ramirez L."/>
            <person name="Alfaro M."/>
            <person name="Sun H."/>
            <person name="Tritt A."/>
            <person name="Yoshinaga Y."/>
            <person name="Zwiers L.-H."/>
            <person name="Turgeon B."/>
            <person name="Goodwin S."/>
            <person name="Spatafora J."/>
            <person name="Crous P."/>
            <person name="Grigoriev I."/>
        </authorList>
    </citation>
    <scope>NUCLEOTIDE SEQUENCE</scope>
    <source>
        <strain evidence="2">CBS 473.64</strain>
    </source>
</reference>
<accession>A0A6A6RHT3</accession>
<organism evidence="2 3">
    <name type="scientific">Massarina eburnea CBS 473.64</name>
    <dbReference type="NCBI Taxonomy" id="1395130"/>
    <lineage>
        <taxon>Eukaryota</taxon>
        <taxon>Fungi</taxon>
        <taxon>Dikarya</taxon>
        <taxon>Ascomycota</taxon>
        <taxon>Pezizomycotina</taxon>
        <taxon>Dothideomycetes</taxon>
        <taxon>Pleosporomycetidae</taxon>
        <taxon>Pleosporales</taxon>
        <taxon>Massarineae</taxon>
        <taxon>Massarinaceae</taxon>
        <taxon>Massarina</taxon>
    </lineage>
</organism>
<evidence type="ECO:0000313" key="2">
    <source>
        <dbReference type="EMBL" id="KAF2634627.1"/>
    </source>
</evidence>
<dbReference type="EMBL" id="MU006817">
    <property type="protein sequence ID" value="KAF2634627.1"/>
    <property type="molecule type" value="Genomic_DNA"/>
</dbReference>
<dbReference type="OrthoDB" id="3918328at2759"/>
<dbReference type="Proteomes" id="UP000799753">
    <property type="component" value="Unassembled WGS sequence"/>
</dbReference>
<dbReference type="AlphaFoldDB" id="A0A6A6RHT3"/>
<feature type="compositionally biased region" description="Polar residues" evidence="1">
    <location>
        <begin position="100"/>
        <end position="113"/>
    </location>
</feature>
<protein>
    <submittedName>
        <fullName evidence="2">Uncharacterized protein</fullName>
    </submittedName>
</protein>
<proteinExistence type="predicted"/>